<sequence length="150" mass="16285">PARTRFLSAPTPAQAPTLEPIAIVGISADLPGAPDFASLWPALRDGLDAIRDIPDSRWDWDALFGDPLRETNKTNARRAGLIDAMEAFDPLFFGISPREAEAMDPQQRLLMTHVWKVIEDAGYNPHSLAGSDTALFIGTGPSGYASLLDR</sequence>
<dbReference type="PANTHER" id="PTHR43775:SF37">
    <property type="entry name" value="SI:DKEY-61P9.11"/>
    <property type="match status" value="1"/>
</dbReference>
<evidence type="ECO:0000313" key="5">
    <source>
        <dbReference type="Proteomes" id="UP000237082"/>
    </source>
</evidence>
<comment type="caution">
    <text evidence="4">The sequence shown here is derived from an EMBL/GenBank/DDBJ whole genome shotgun (WGS) entry which is preliminary data.</text>
</comment>
<evidence type="ECO:0000256" key="1">
    <source>
        <dbReference type="ARBA" id="ARBA00022450"/>
    </source>
</evidence>
<dbReference type="GO" id="GO:0004312">
    <property type="term" value="F:fatty acid synthase activity"/>
    <property type="evidence" value="ECO:0007669"/>
    <property type="project" value="TreeGrafter"/>
</dbReference>
<name>A0A2S5DA94_9NEIS</name>
<dbReference type="SMART" id="SM00825">
    <property type="entry name" value="PKS_KS"/>
    <property type="match status" value="1"/>
</dbReference>
<dbReference type="PROSITE" id="PS52004">
    <property type="entry name" value="KS3_2"/>
    <property type="match status" value="1"/>
</dbReference>
<feature type="non-terminal residue" evidence="4">
    <location>
        <position position="1"/>
    </location>
</feature>
<dbReference type="RefSeq" id="WP_146056923.1">
    <property type="nucleotide sequence ID" value="NZ_PQWB01000200.1"/>
</dbReference>
<accession>A0A2S5DA94</accession>
<dbReference type="Proteomes" id="UP000237082">
    <property type="component" value="Unassembled WGS sequence"/>
</dbReference>
<gene>
    <name evidence="4" type="ORF">C2I19_21395</name>
</gene>
<evidence type="ECO:0000256" key="2">
    <source>
        <dbReference type="ARBA" id="ARBA00022553"/>
    </source>
</evidence>
<dbReference type="InterPro" id="IPR016039">
    <property type="entry name" value="Thiolase-like"/>
</dbReference>
<dbReference type="PANTHER" id="PTHR43775">
    <property type="entry name" value="FATTY ACID SYNTHASE"/>
    <property type="match status" value="1"/>
</dbReference>
<keyword evidence="5" id="KW-1185">Reference proteome</keyword>
<organism evidence="4 5">
    <name type="scientific">Chromobacterium alticapitis</name>
    <dbReference type="NCBI Taxonomy" id="2073169"/>
    <lineage>
        <taxon>Bacteria</taxon>
        <taxon>Pseudomonadati</taxon>
        <taxon>Pseudomonadota</taxon>
        <taxon>Betaproteobacteria</taxon>
        <taxon>Neisseriales</taxon>
        <taxon>Chromobacteriaceae</taxon>
        <taxon>Chromobacterium</taxon>
    </lineage>
</organism>
<keyword evidence="2" id="KW-0597">Phosphoprotein</keyword>
<dbReference type="Gene3D" id="3.40.47.10">
    <property type="match status" value="1"/>
</dbReference>
<dbReference type="GO" id="GO:0071770">
    <property type="term" value="P:DIM/DIP cell wall layer assembly"/>
    <property type="evidence" value="ECO:0007669"/>
    <property type="project" value="TreeGrafter"/>
</dbReference>
<dbReference type="InterPro" id="IPR020841">
    <property type="entry name" value="PKS_Beta-ketoAc_synthase_dom"/>
</dbReference>
<proteinExistence type="predicted"/>
<dbReference type="InterPro" id="IPR014030">
    <property type="entry name" value="Ketoacyl_synth_N"/>
</dbReference>
<dbReference type="OrthoDB" id="9778690at2"/>
<keyword evidence="1" id="KW-0596">Phosphopantetheine</keyword>
<dbReference type="SUPFAM" id="SSF53901">
    <property type="entry name" value="Thiolase-like"/>
    <property type="match status" value="1"/>
</dbReference>
<feature type="domain" description="Ketosynthase family 3 (KS3)" evidence="3">
    <location>
        <begin position="18"/>
        <end position="150"/>
    </location>
</feature>
<dbReference type="GO" id="GO:0005737">
    <property type="term" value="C:cytoplasm"/>
    <property type="evidence" value="ECO:0007669"/>
    <property type="project" value="TreeGrafter"/>
</dbReference>
<protein>
    <recommendedName>
        <fullName evidence="3">Ketosynthase family 3 (KS3) domain-containing protein</fullName>
    </recommendedName>
</protein>
<reference evidence="5" key="1">
    <citation type="submission" date="2018-02" db="EMBL/GenBank/DDBJ databases">
        <authorList>
            <person name="O'Hara-Hanley K."/>
            <person name="Soby S."/>
        </authorList>
    </citation>
    <scope>NUCLEOTIDE SEQUENCE [LARGE SCALE GENOMIC DNA]</scope>
    <source>
        <strain evidence="5">MWU14-2602</strain>
    </source>
</reference>
<evidence type="ECO:0000313" key="4">
    <source>
        <dbReference type="EMBL" id="POZ59968.1"/>
    </source>
</evidence>
<feature type="non-terminal residue" evidence="4">
    <location>
        <position position="150"/>
    </location>
</feature>
<dbReference type="CDD" id="cd00833">
    <property type="entry name" value="PKS"/>
    <property type="match status" value="1"/>
</dbReference>
<dbReference type="GO" id="GO:0005886">
    <property type="term" value="C:plasma membrane"/>
    <property type="evidence" value="ECO:0007669"/>
    <property type="project" value="TreeGrafter"/>
</dbReference>
<dbReference type="InterPro" id="IPR050091">
    <property type="entry name" value="PKS_NRPS_Biosynth_Enz"/>
</dbReference>
<dbReference type="GO" id="GO:0006633">
    <property type="term" value="P:fatty acid biosynthetic process"/>
    <property type="evidence" value="ECO:0007669"/>
    <property type="project" value="TreeGrafter"/>
</dbReference>
<evidence type="ECO:0000259" key="3">
    <source>
        <dbReference type="PROSITE" id="PS52004"/>
    </source>
</evidence>
<dbReference type="Pfam" id="PF00109">
    <property type="entry name" value="ketoacyl-synt"/>
    <property type="match status" value="1"/>
</dbReference>
<dbReference type="EMBL" id="PQWB01000200">
    <property type="protein sequence ID" value="POZ59968.1"/>
    <property type="molecule type" value="Genomic_DNA"/>
</dbReference>
<dbReference type="AlphaFoldDB" id="A0A2S5DA94"/>